<evidence type="ECO:0000313" key="2">
    <source>
        <dbReference type="Proteomes" id="UP000048948"/>
    </source>
</evidence>
<organism evidence="1 2">
    <name type="scientific">Mycobacterium tuberculosis</name>
    <dbReference type="NCBI Taxonomy" id="1773"/>
    <lineage>
        <taxon>Bacteria</taxon>
        <taxon>Bacillati</taxon>
        <taxon>Actinomycetota</taxon>
        <taxon>Actinomycetes</taxon>
        <taxon>Mycobacteriales</taxon>
        <taxon>Mycobacteriaceae</taxon>
        <taxon>Mycobacterium</taxon>
        <taxon>Mycobacterium tuberculosis complex</taxon>
    </lineage>
</organism>
<dbReference type="Proteomes" id="UP000048948">
    <property type="component" value="Unassembled WGS sequence"/>
</dbReference>
<dbReference type="EMBL" id="CNGE01000392">
    <property type="protein sequence ID" value="CKS65418.1"/>
    <property type="molecule type" value="Genomic_DNA"/>
</dbReference>
<dbReference type="RefSeq" id="WP_016719162.1">
    <property type="nucleotide sequence ID" value="NZ_CFHZ01000008.1"/>
</dbReference>
<proteinExistence type="predicted"/>
<name>A0A0T9DWA6_MYCTX</name>
<protein>
    <submittedName>
        <fullName evidence="1">Conserved exported protein of uncharacterized function</fullName>
    </submittedName>
</protein>
<dbReference type="AlphaFoldDB" id="A0A0T9DWA6"/>
<sequence>MSGSARLRDSPRSGLIAAALCVLATAAVLITAPAVHSALRSGASGRQPLAPRLAALSDQELAQLLPKQSEFPASWTVDETTELSDTFGYFKYHVFDEGLGFDPIVCFGVVGVASTGAFDAAQVFGHDPAAQVAVADGKDILLTVGREFDRSGFDAFVGLVSRCLRFGSAVAGSYTVRILEDSRPTAGPQRFRYSLTTTISAEPADETRTDYYSYGRTSGLILTGSAGSGHQQALDALFDITLQRIVER</sequence>
<reference evidence="1 2" key="1">
    <citation type="submission" date="2015-03" db="EMBL/GenBank/DDBJ databases">
        <authorList>
            <consortium name="Pathogen Informatics"/>
        </authorList>
    </citation>
    <scope>NUCLEOTIDE SEQUENCE [LARGE SCALE GENOMIC DNA]</scope>
    <source>
        <strain evidence="1 2">Bir 172</strain>
    </source>
</reference>
<accession>A0A0T9DWA6</accession>
<gene>
    <name evidence="1" type="ORF">ERS027646_02238</name>
</gene>
<evidence type="ECO:0000313" key="1">
    <source>
        <dbReference type="EMBL" id="CKS65418.1"/>
    </source>
</evidence>